<gene>
    <name evidence="1" type="ORF">B0T26DRAFT_152080</name>
</gene>
<accession>A0AA40B5M8</accession>
<dbReference type="RefSeq" id="XP_060300822.1">
    <property type="nucleotide sequence ID" value="XM_060433467.1"/>
</dbReference>
<protein>
    <submittedName>
        <fullName evidence="1">Uncharacterized protein</fullName>
    </submittedName>
</protein>
<comment type="caution">
    <text evidence="1">The sequence shown here is derived from an EMBL/GenBank/DDBJ whole genome shotgun (WGS) entry which is preliminary data.</text>
</comment>
<organism evidence="1 2">
    <name type="scientific">Lasiosphaeria miniovina</name>
    <dbReference type="NCBI Taxonomy" id="1954250"/>
    <lineage>
        <taxon>Eukaryota</taxon>
        <taxon>Fungi</taxon>
        <taxon>Dikarya</taxon>
        <taxon>Ascomycota</taxon>
        <taxon>Pezizomycotina</taxon>
        <taxon>Sordariomycetes</taxon>
        <taxon>Sordariomycetidae</taxon>
        <taxon>Sordariales</taxon>
        <taxon>Lasiosphaeriaceae</taxon>
        <taxon>Lasiosphaeria</taxon>
    </lineage>
</organism>
<dbReference type="Proteomes" id="UP001172101">
    <property type="component" value="Unassembled WGS sequence"/>
</dbReference>
<dbReference type="EMBL" id="JAUIRO010000002">
    <property type="protein sequence ID" value="KAK0727967.1"/>
    <property type="molecule type" value="Genomic_DNA"/>
</dbReference>
<keyword evidence="2" id="KW-1185">Reference proteome</keyword>
<reference evidence="1" key="1">
    <citation type="submission" date="2023-06" db="EMBL/GenBank/DDBJ databases">
        <title>Genome-scale phylogeny and comparative genomics of the fungal order Sordariales.</title>
        <authorList>
            <consortium name="Lawrence Berkeley National Laboratory"/>
            <person name="Hensen N."/>
            <person name="Bonometti L."/>
            <person name="Westerberg I."/>
            <person name="Brannstrom I.O."/>
            <person name="Guillou S."/>
            <person name="Cros-Aarteil S."/>
            <person name="Calhoun S."/>
            <person name="Haridas S."/>
            <person name="Kuo A."/>
            <person name="Mondo S."/>
            <person name="Pangilinan J."/>
            <person name="Riley R."/>
            <person name="LaButti K."/>
            <person name="Andreopoulos B."/>
            <person name="Lipzen A."/>
            <person name="Chen C."/>
            <person name="Yanf M."/>
            <person name="Daum C."/>
            <person name="Ng V."/>
            <person name="Clum A."/>
            <person name="Steindorff A."/>
            <person name="Ohm R."/>
            <person name="Martin F."/>
            <person name="Silar P."/>
            <person name="Natvig D."/>
            <person name="Lalanne C."/>
            <person name="Gautier V."/>
            <person name="Ament-velasquez S.L."/>
            <person name="Kruys A."/>
            <person name="Hutchinson M.I."/>
            <person name="Powell A.J."/>
            <person name="Barry K."/>
            <person name="Miller A.N."/>
            <person name="Grigoriev I.V."/>
            <person name="Debuchy R."/>
            <person name="Gladieux P."/>
            <person name="Thoren M.H."/>
            <person name="Johannesson H."/>
        </authorList>
    </citation>
    <scope>NUCLEOTIDE SEQUENCE</scope>
    <source>
        <strain evidence="1">SMH2392-1A</strain>
    </source>
</reference>
<dbReference type="GeneID" id="85316738"/>
<dbReference type="AlphaFoldDB" id="A0AA40B5M8"/>
<name>A0AA40B5M8_9PEZI</name>
<evidence type="ECO:0000313" key="2">
    <source>
        <dbReference type="Proteomes" id="UP001172101"/>
    </source>
</evidence>
<proteinExistence type="predicted"/>
<sequence>MSDIFTQLRAYLWDALAEEYGRKAISDMSTSLVVTLPASWPCTGIEDVGQALNRSDFSNGNKNMKIWITSEIEALAMSTIKQVIKDFSLVGNHFIPLALTSPSSILIARNSFLITWVRARYY</sequence>
<evidence type="ECO:0000313" key="1">
    <source>
        <dbReference type="EMBL" id="KAK0727967.1"/>
    </source>
</evidence>